<sequence>MQNKILLVLVVVLLAASISEARKRKNKGNRADRCIYKRDKSLGKPECIKGNMTFTLQLKSGPDNCTATLEKTKRCRNKECKYDVISNECNTETNKMVKVMRLQEGLDETKCEKEITMEKRKCKNKADKAAKKAARRERNKARKASKKSSKKSRKHRKNKGATEGSDAALLEPTA</sequence>
<dbReference type="AlphaFoldDB" id="A0A7S2RGU5"/>
<feature type="chain" id="PRO_5030548377" evidence="2">
    <location>
        <begin position="22"/>
        <end position="174"/>
    </location>
</feature>
<protein>
    <submittedName>
        <fullName evidence="3">Uncharacterized protein</fullName>
    </submittedName>
</protein>
<evidence type="ECO:0000256" key="2">
    <source>
        <dbReference type="SAM" id="SignalP"/>
    </source>
</evidence>
<keyword evidence="2" id="KW-0732">Signal</keyword>
<reference evidence="3" key="1">
    <citation type="submission" date="2021-01" db="EMBL/GenBank/DDBJ databases">
        <authorList>
            <person name="Corre E."/>
            <person name="Pelletier E."/>
            <person name="Niang G."/>
            <person name="Scheremetjew M."/>
            <person name="Finn R."/>
            <person name="Kale V."/>
            <person name="Holt S."/>
            <person name="Cochrane G."/>
            <person name="Meng A."/>
            <person name="Brown T."/>
            <person name="Cohen L."/>
        </authorList>
    </citation>
    <scope>NUCLEOTIDE SEQUENCE</scope>
    <source>
        <strain evidence="3">NY070348D</strain>
    </source>
</reference>
<evidence type="ECO:0000313" key="3">
    <source>
        <dbReference type="EMBL" id="CAD9670736.1"/>
    </source>
</evidence>
<dbReference type="EMBL" id="HBHK01005542">
    <property type="protein sequence ID" value="CAD9670736.1"/>
    <property type="molecule type" value="Transcribed_RNA"/>
</dbReference>
<feature type="region of interest" description="Disordered" evidence="1">
    <location>
        <begin position="120"/>
        <end position="174"/>
    </location>
</feature>
<evidence type="ECO:0000256" key="1">
    <source>
        <dbReference type="SAM" id="MobiDB-lite"/>
    </source>
</evidence>
<name>A0A7S2RGU5_9STRA</name>
<accession>A0A7S2RGU5</accession>
<proteinExistence type="predicted"/>
<gene>
    <name evidence="3" type="ORF">QSP1433_LOCUS3284</name>
</gene>
<organism evidence="3">
    <name type="scientific">Mucochytrium quahogii</name>
    <dbReference type="NCBI Taxonomy" id="96639"/>
    <lineage>
        <taxon>Eukaryota</taxon>
        <taxon>Sar</taxon>
        <taxon>Stramenopiles</taxon>
        <taxon>Bigyra</taxon>
        <taxon>Labyrinthulomycetes</taxon>
        <taxon>Thraustochytrida</taxon>
        <taxon>Thraustochytriidae</taxon>
        <taxon>Mucochytrium</taxon>
    </lineage>
</organism>
<feature type="compositionally biased region" description="Basic residues" evidence="1">
    <location>
        <begin position="131"/>
        <end position="159"/>
    </location>
</feature>
<feature type="compositionally biased region" description="Basic and acidic residues" evidence="1">
    <location>
        <begin position="120"/>
        <end position="130"/>
    </location>
</feature>
<feature type="signal peptide" evidence="2">
    <location>
        <begin position="1"/>
        <end position="21"/>
    </location>
</feature>